<feature type="chain" id="PRO_5046692767" evidence="2">
    <location>
        <begin position="29"/>
        <end position="431"/>
    </location>
</feature>
<dbReference type="EMBL" id="BMGY01000025">
    <property type="protein sequence ID" value="GGH87458.1"/>
    <property type="molecule type" value="Genomic_DNA"/>
</dbReference>
<protein>
    <submittedName>
        <fullName evidence="4">Glucose dehydrogenase</fullName>
    </submittedName>
</protein>
<keyword evidence="5" id="KW-1185">Reference proteome</keyword>
<gene>
    <name evidence="4" type="ORF">GCM10011495_26410</name>
</gene>
<dbReference type="InterPro" id="IPR011041">
    <property type="entry name" value="Quinoprot_gluc/sorb_DH_b-prop"/>
</dbReference>
<dbReference type="Gene3D" id="2.120.10.30">
    <property type="entry name" value="TolB, C-terminal domain"/>
    <property type="match status" value="1"/>
</dbReference>
<organism evidence="4 5">
    <name type="scientific">Hymenobacter frigidus</name>
    <dbReference type="NCBI Taxonomy" id="1524095"/>
    <lineage>
        <taxon>Bacteria</taxon>
        <taxon>Pseudomonadati</taxon>
        <taxon>Bacteroidota</taxon>
        <taxon>Cytophagia</taxon>
        <taxon>Cytophagales</taxon>
        <taxon>Hymenobacteraceae</taxon>
        <taxon>Hymenobacter</taxon>
    </lineage>
</organism>
<sequence length="431" mass="46397">MQHPTTQRRLASATAVLLLGLGVACNRAGQEQRVQAPKDPTGQPTTPNGLPPLETRTANAPEQRPTFPEQTRARGMRSGPAFEVTVLARGLKNPWAVEPLPNGDVLITEKPGTLRIVSAAGQVGDPITGVPAVYATGQGGLLDVALSPAFGTDQTIYWSFSEPRGATGNATSVAKGVLSADRRSLGQVRVIFRALPAYNGDLHYGSRLAFGPDGLLFLSLGERSDLEIRPQAQQLDSHMGKILRLAPDGQPAAGNPFARQAGARPEIWTMGHRNVQSLAFDAQGQLWSVDMGPQGGDELNRIEGGKNYGWPVVTFGEEYSGAPVPDAVTTQPNYVDPVYYWDPVIAPSGAQFYTGDAFPDWRGNLFVGALKDRALVRLRLEGGRVTGEERLLTDRKQRIRDVRQGPDGALYVVTDEANGEVWKIAPRAGRP</sequence>
<dbReference type="SUPFAM" id="SSF50952">
    <property type="entry name" value="Soluble quinoprotein glucose dehydrogenase"/>
    <property type="match status" value="1"/>
</dbReference>
<dbReference type="PANTHER" id="PTHR19328:SF75">
    <property type="entry name" value="ALDOSE SUGAR DEHYDROGENASE YLII"/>
    <property type="match status" value="1"/>
</dbReference>
<evidence type="ECO:0000256" key="1">
    <source>
        <dbReference type="SAM" id="MobiDB-lite"/>
    </source>
</evidence>
<name>A0ABQ2A783_9BACT</name>
<comment type="caution">
    <text evidence="4">The sequence shown here is derived from an EMBL/GenBank/DDBJ whole genome shotgun (WGS) entry which is preliminary data.</text>
</comment>
<dbReference type="RefSeq" id="WP_188562556.1">
    <property type="nucleotide sequence ID" value="NZ_BMGY01000025.1"/>
</dbReference>
<evidence type="ECO:0000259" key="3">
    <source>
        <dbReference type="Pfam" id="PF07995"/>
    </source>
</evidence>
<evidence type="ECO:0000313" key="5">
    <source>
        <dbReference type="Proteomes" id="UP000637774"/>
    </source>
</evidence>
<reference evidence="5" key="1">
    <citation type="journal article" date="2019" name="Int. J. Syst. Evol. Microbiol.">
        <title>The Global Catalogue of Microorganisms (GCM) 10K type strain sequencing project: providing services to taxonomists for standard genome sequencing and annotation.</title>
        <authorList>
            <consortium name="The Broad Institute Genomics Platform"/>
            <consortium name="The Broad Institute Genome Sequencing Center for Infectious Disease"/>
            <person name="Wu L."/>
            <person name="Ma J."/>
        </authorList>
    </citation>
    <scope>NUCLEOTIDE SEQUENCE [LARGE SCALE GENOMIC DNA]</scope>
    <source>
        <strain evidence="5">CGMCC 1.14966</strain>
    </source>
</reference>
<dbReference type="InterPro" id="IPR011042">
    <property type="entry name" value="6-blade_b-propeller_TolB-like"/>
</dbReference>
<dbReference type="Pfam" id="PF07995">
    <property type="entry name" value="GSDH"/>
    <property type="match status" value="1"/>
</dbReference>
<keyword evidence="2" id="KW-0732">Signal</keyword>
<evidence type="ECO:0000313" key="4">
    <source>
        <dbReference type="EMBL" id="GGH87458.1"/>
    </source>
</evidence>
<dbReference type="PANTHER" id="PTHR19328">
    <property type="entry name" value="HEDGEHOG-INTERACTING PROTEIN"/>
    <property type="match status" value="1"/>
</dbReference>
<evidence type="ECO:0000256" key="2">
    <source>
        <dbReference type="SAM" id="SignalP"/>
    </source>
</evidence>
<feature type="region of interest" description="Disordered" evidence="1">
    <location>
        <begin position="30"/>
        <end position="78"/>
    </location>
</feature>
<proteinExistence type="predicted"/>
<accession>A0ABQ2A783</accession>
<dbReference type="InterPro" id="IPR012938">
    <property type="entry name" value="Glc/Sorbosone_DH"/>
</dbReference>
<dbReference type="Proteomes" id="UP000637774">
    <property type="component" value="Unassembled WGS sequence"/>
</dbReference>
<feature type="domain" description="Glucose/Sorbosone dehydrogenase" evidence="3">
    <location>
        <begin position="91"/>
        <end position="422"/>
    </location>
</feature>
<feature type="signal peptide" evidence="2">
    <location>
        <begin position="1"/>
        <end position="28"/>
    </location>
</feature>